<dbReference type="PANTHER" id="PTHR42720">
    <property type="entry name" value="GLYCEROL-3-PHOSPHATE DEHYDROGENASE"/>
    <property type="match status" value="1"/>
</dbReference>
<organism evidence="3 4">
    <name type="scientific">Faecalicatena orotica</name>
    <dbReference type="NCBI Taxonomy" id="1544"/>
    <lineage>
        <taxon>Bacteria</taxon>
        <taxon>Bacillati</taxon>
        <taxon>Bacillota</taxon>
        <taxon>Clostridia</taxon>
        <taxon>Lachnospirales</taxon>
        <taxon>Lachnospiraceae</taxon>
        <taxon>Faecalicatena</taxon>
    </lineage>
</organism>
<dbReference type="InterPro" id="IPR041854">
    <property type="entry name" value="BFD-like_2Fe2S-bd_dom_sf"/>
</dbReference>
<dbReference type="RefSeq" id="WP_109732069.1">
    <property type="nucleotide sequence ID" value="NZ_BAAACK010000009.1"/>
</dbReference>
<sequence>MNVNVLQKKLHKHFGESVSVRIENRCIIVSGHLDSWDKIVAACSMCVNKKPGMHVVNDIRLDGVTIPEMRIPDVKDDSLDKKKPDVLIIGGGISGASIARELSKWKLDILLVDKEADLAVQASGRNDGEVHPGVDLNRGSLKQHYVLKGNRMFGRVCKELSVPFDRCGQYVGFTGKWMYPLIWAYVWQRRHICKVKDTRILKRDELFRREPNLNPEFQFAIFNPSAGCVCPYGLTIAYGENAVENGAKVSLNTAVLGMEVKNAKIRSVTTNRGTVYPKIVINAAGVFAEDVAKMAGDRFYSIHPRKGTNSILDKKSGSLVKGIASIKTLNQNTKHTKGGGILHTVHDNLLVGPNAVETYEKENFATEQGSIDAVFEKQKLTAGALSKRDIITYFTGVRPATFEEDFVIEKGRRTKNLIHCAGIQSPGLTTAPAVALDIEKMVVKELSKSRKVERNRDFQPVRKAAPVLNRLSDEERNRLIQENPNYGEIVCRCEEISKGEILDALKSPIPVPTIDGIKKRVRPGMGRCQGGFCMPLVTKIISEYEQIPEEKVRKAGAGSEILLRETKPGKGEAVS</sequence>
<feature type="domain" description="FAD dependent oxidoreductase" evidence="1">
    <location>
        <begin position="85"/>
        <end position="436"/>
    </location>
</feature>
<evidence type="ECO:0000259" key="1">
    <source>
        <dbReference type="Pfam" id="PF01266"/>
    </source>
</evidence>
<dbReference type="InterPro" id="IPR052745">
    <property type="entry name" value="G3P_Oxidase/Oxidoreductase"/>
</dbReference>
<dbReference type="AlphaFoldDB" id="A0A2Y9CAA2"/>
<dbReference type="Gene3D" id="3.30.9.10">
    <property type="entry name" value="D-Amino Acid Oxidase, subunit A, domain 2"/>
    <property type="match status" value="1"/>
</dbReference>
<feature type="domain" description="BFD-like [2Fe-2S]-binding" evidence="2">
    <location>
        <begin position="489"/>
        <end position="543"/>
    </location>
</feature>
<dbReference type="EMBL" id="QGDL01000009">
    <property type="protein sequence ID" value="PWJ28268.1"/>
    <property type="molecule type" value="Genomic_DNA"/>
</dbReference>
<dbReference type="InterPro" id="IPR036188">
    <property type="entry name" value="FAD/NAD-bd_sf"/>
</dbReference>
<dbReference type="Pfam" id="PF04324">
    <property type="entry name" value="Fer2_BFD"/>
    <property type="match status" value="1"/>
</dbReference>
<dbReference type="Gene3D" id="1.10.10.1100">
    <property type="entry name" value="BFD-like [2Fe-2S]-binding domain"/>
    <property type="match status" value="1"/>
</dbReference>
<dbReference type="CDD" id="cd19946">
    <property type="entry name" value="GlpA-like_Fer2_BFD-like"/>
    <property type="match status" value="1"/>
</dbReference>
<protein>
    <submittedName>
        <fullName evidence="3">Glycerol-3-phosphate dehydrogenase</fullName>
    </submittedName>
</protein>
<name>A0A2Y9CAA2_9FIRM</name>
<dbReference type="SUPFAM" id="SSF51905">
    <property type="entry name" value="FAD/NAD(P)-binding domain"/>
    <property type="match status" value="1"/>
</dbReference>
<dbReference type="Gene3D" id="3.50.50.60">
    <property type="entry name" value="FAD/NAD(P)-binding domain"/>
    <property type="match status" value="1"/>
</dbReference>
<evidence type="ECO:0000313" key="3">
    <source>
        <dbReference type="EMBL" id="PWJ28268.1"/>
    </source>
</evidence>
<evidence type="ECO:0000313" key="4">
    <source>
        <dbReference type="Proteomes" id="UP000245845"/>
    </source>
</evidence>
<dbReference type="PANTHER" id="PTHR42720:SF1">
    <property type="entry name" value="GLYCEROL 3-PHOSPHATE OXIDASE"/>
    <property type="match status" value="1"/>
</dbReference>
<evidence type="ECO:0000259" key="2">
    <source>
        <dbReference type="Pfam" id="PF04324"/>
    </source>
</evidence>
<proteinExistence type="predicted"/>
<accession>A0A2Y9CAA2</accession>
<reference evidence="3 4" key="1">
    <citation type="submission" date="2018-05" db="EMBL/GenBank/DDBJ databases">
        <title>The Hungate 1000. A catalogue of reference genomes from the rumen microbiome.</title>
        <authorList>
            <person name="Kelly W."/>
        </authorList>
    </citation>
    <scope>NUCLEOTIDE SEQUENCE [LARGE SCALE GENOMIC DNA]</scope>
    <source>
        <strain evidence="3 4">NLAE-zl-C242</strain>
    </source>
</reference>
<comment type="caution">
    <text evidence="3">The sequence shown here is derived from an EMBL/GenBank/DDBJ whole genome shotgun (WGS) entry which is preliminary data.</text>
</comment>
<dbReference type="Proteomes" id="UP000245845">
    <property type="component" value="Unassembled WGS sequence"/>
</dbReference>
<keyword evidence="4" id="KW-1185">Reference proteome</keyword>
<gene>
    <name evidence="3" type="ORF">A8806_109148</name>
</gene>
<dbReference type="OrthoDB" id="9801699at2"/>
<dbReference type="InterPro" id="IPR007419">
    <property type="entry name" value="BFD-like_2Fe2S-bd_dom"/>
</dbReference>
<dbReference type="InterPro" id="IPR006076">
    <property type="entry name" value="FAD-dep_OxRdtase"/>
</dbReference>
<dbReference type="Pfam" id="PF01266">
    <property type="entry name" value="DAO"/>
    <property type="match status" value="1"/>
</dbReference>